<dbReference type="GO" id="GO:0004673">
    <property type="term" value="F:protein histidine kinase activity"/>
    <property type="evidence" value="ECO:0007669"/>
    <property type="project" value="UniProtKB-EC"/>
</dbReference>
<dbReference type="Proteomes" id="UP000009223">
    <property type="component" value="Chromosome"/>
</dbReference>
<keyword evidence="6" id="KW-1133">Transmembrane helix</keyword>
<reference evidence="9 10" key="2">
    <citation type="journal article" date="2011" name="ISME J.">
        <title>RNA-seq reveals cooperative metabolic interactions between two termite-gut spirochete species in co-culture.</title>
        <authorList>
            <person name="Rosenthal A.Z."/>
            <person name="Matson E.G."/>
            <person name="Eldar A."/>
            <person name="Leadbetter J.R."/>
        </authorList>
    </citation>
    <scope>NUCLEOTIDE SEQUENCE [LARGE SCALE GENOMIC DNA]</scope>
    <source>
        <strain evidence="10">ATCC BAA-887 / DSM 12427 / ZAS-2</strain>
    </source>
</reference>
<evidence type="ECO:0000256" key="3">
    <source>
        <dbReference type="ARBA" id="ARBA00022679"/>
    </source>
</evidence>
<dbReference type="InterPro" id="IPR003594">
    <property type="entry name" value="HATPase_dom"/>
</dbReference>
<dbReference type="PANTHER" id="PTHR24421:SF10">
    <property type="entry name" value="NITRATE_NITRITE SENSOR PROTEIN NARQ"/>
    <property type="match status" value="1"/>
</dbReference>
<accession>F5YL66</accession>
<evidence type="ECO:0000313" key="9">
    <source>
        <dbReference type="EMBL" id="AEF85340.1"/>
    </source>
</evidence>
<dbReference type="PANTHER" id="PTHR24421">
    <property type="entry name" value="NITRATE/NITRITE SENSOR PROTEIN NARX-RELATED"/>
    <property type="match status" value="1"/>
</dbReference>
<dbReference type="STRING" id="545694.TREPR_1861"/>
<keyword evidence="10" id="KW-1185">Reference proteome</keyword>
<evidence type="ECO:0000259" key="8">
    <source>
        <dbReference type="Pfam" id="PF02518"/>
    </source>
</evidence>
<dbReference type="HOGENOM" id="CLU_672567_0_0_12"/>
<dbReference type="RefSeq" id="WP_015708278.1">
    <property type="nucleotide sequence ID" value="NC_015578.1"/>
</dbReference>
<name>F5YL66_TREPZ</name>
<keyword evidence="6" id="KW-0472">Membrane</keyword>
<evidence type="ECO:0000313" key="10">
    <source>
        <dbReference type="Proteomes" id="UP000009223"/>
    </source>
</evidence>
<dbReference type="KEGG" id="tpi:TREPR_1861"/>
<reference evidence="10" key="1">
    <citation type="submission" date="2009-12" db="EMBL/GenBank/DDBJ databases">
        <title>Complete sequence of Treponema primitia strain ZAS-2.</title>
        <authorList>
            <person name="Tetu S.G."/>
            <person name="Matson E."/>
            <person name="Ren Q."/>
            <person name="Seshadri R."/>
            <person name="Elbourne L."/>
            <person name="Hassan K.A."/>
            <person name="Durkin A."/>
            <person name="Radune D."/>
            <person name="Mohamoud Y."/>
            <person name="Shay R."/>
            <person name="Jin S."/>
            <person name="Zhang X."/>
            <person name="Lucey K."/>
            <person name="Ballor N.R."/>
            <person name="Ottesen E."/>
            <person name="Rosenthal R."/>
            <person name="Allen A."/>
            <person name="Leadbetter J.R."/>
            <person name="Paulsen I.T."/>
        </authorList>
    </citation>
    <scope>NUCLEOTIDE SEQUENCE [LARGE SCALE GENOMIC DNA]</scope>
    <source>
        <strain evidence="10">ATCC BAA-887 / DSM 12427 / ZAS-2</strain>
    </source>
</reference>
<dbReference type="EMBL" id="CP001843">
    <property type="protein sequence ID" value="AEF85340.1"/>
    <property type="molecule type" value="Genomic_DNA"/>
</dbReference>
<dbReference type="GO" id="GO:0000160">
    <property type="term" value="P:phosphorelay signal transduction system"/>
    <property type="evidence" value="ECO:0007669"/>
    <property type="project" value="UniProtKB-KW"/>
</dbReference>
<evidence type="ECO:0000256" key="1">
    <source>
        <dbReference type="ARBA" id="ARBA00000085"/>
    </source>
</evidence>
<gene>
    <name evidence="9" type="ordered locus">TREPR_1861</name>
</gene>
<keyword evidence="3" id="KW-0808">Transferase</keyword>
<dbReference type="InterPro" id="IPR050482">
    <property type="entry name" value="Sensor_HK_TwoCompSys"/>
</dbReference>
<feature type="signal peptide" evidence="7">
    <location>
        <begin position="1"/>
        <end position="28"/>
    </location>
</feature>
<keyword evidence="5" id="KW-0902">Two-component regulatory system</keyword>
<evidence type="ECO:0000256" key="5">
    <source>
        <dbReference type="ARBA" id="ARBA00023012"/>
    </source>
</evidence>
<proteinExistence type="predicted"/>
<keyword evidence="4 9" id="KW-0418">Kinase</keyword>
<keyword evidence="7" id="KW-0732">Signal</keyword>
<dbReference type="CDD" id="cd16917">
    <property type="entry name" value="HATPase_UhpB-NarQ-NarX-like"/>
    <property type="match status" value="1"/>
</dbReference>
<feature type="chain" id="PRO_5003331961" description="histidine kinase" evidence="7">
    <location>
        <begin position="29"/>
        <end position="402"/>
    </location>
</feature>
<dbReference type="Pfam" id="PF02518">
    <property type="entry name" value="HATPase_c"/>
    <property type="match status" value="1"/>
</dbReference>
<protein>
    <recommendedName>
        <fullName evidence="2">histidine kinase</fullName>
        <ecNumber evidence="2">2.7.13.3</ecNumber>
    </recommendedName>
</protein>
<comment type="catalytic activity">
    <reaction evidence="1">
        <text>ATP + protein L-histidine = ADP + protein N-phospho-L-histidine.</text>
        <dbReference type="EC" id="2.7.13.3"/>
    </reaction>
</comment>
<sequence>MFTLKHPRRLPCKLPAFFLLVFSPTLCAAAVPREQASAGIIPLIEQWMDVERAFYSGDTALPSIFAAFRENMENYMDSPLFRQYAGLPSGDQKETMGSLITAFAEATAAGRQVDAEAAAKGISAALVLWQYFESSVSDAVFARTYFLFALFMLIIGALILALWRIHRDLQHSRIQEQGAAAFSRAVIIAQETERSRISVELHDTVLQDLGRLKQLTEECGGERRGPLLAMEGNIMKTLRSVCQTIMPPDFSRLALADALYSITAEFRERTGIPCRVGISEGLTMEGLTAELQLQCYRLVQEAFTNIEKHAHAETAFLTLQNGRLGDRASLLICVADDGVGMEDTGHPLDYSRMGIRGMYERIGILKGTLSFNGDPGHGLTVRIEIPLGVPSKSSLLLPAEEP</sequence>
<evidence type="ECO:0000256" key="6">
    <source>
        <dbReference type="SAM" id="Phobius"/>
    </source>
</evidence>
<organism evidence="9 10">
    <name type="scientific">Treponema primitia (strain ATCC BAA-887 / DSM 12427 / ZAS-2)</name>
    <dbReference type="NCBI Taxonomy" id="545694"/>
    <lineage>
        <taxon>Bacteria</taxon>
        <taxon>Pseudomonadati</taxon>
        <taxon>Spirochaetota</taxon>
        <taxon>Spirochaetia</taxon>
        <taxon>Spirochaetales</taxon>
        <taxon>Treponemataceae</taxon>
        <taxon>Treponema</taxon>
    </lineage>
</organism>
<dbReference type="SUPFAM" id="SSF55874">
    <property type="entry name" value="ATPase domain of HSP90 chaperone/DNA topoisomerase II/histidine kinase"/>
    <property type="match status" value="1"/>
</dbReference>
<dbReference type="EC" id="2.7.13.3" evidence="2"/>
<feature type="domain" description="Histidine kinase/HSP90-like ATPase" evidence="8">
    <location>
        <begin position="293"/>
        <end position="387"/>
    </location>
</feature>
<evidence type="ECO:0000256" key="7">
    <source>
        <dbReference type="SAM" id="SignalP"/>
    </source>
</evidence>
<evidence type="ECO:0000256" key="4">
    <source>
        <dbReference type="ARBA" id="ARBA00022777"/>
    </source>
</evidence>
<dbReference type="InterPro" id="IPR036890">
    <property type="entry name" value="HATPase_C_sf"/>
</dbReference>
<evidence type="ECO:0000256" key="2">
    <source>
        <dbReference type="ARBA" id="ARBA00012438"/>
    </source>
</evidence>
<dbReference type="eggNOG" id="COG4585">
    <property type="taxonomic scope" value="Bacteria"/>
</dbReference>
<feature type="transmembrane region" description="Helical" evidence="6">
    <location>
        <begin position="145"/>
        <end position="163"/>
    </location>
</feature>
<dbReference type="AlphaFoldDB" id="F5YL66"/>
<dbReference type="OrthoDB" id="199946at2"/>
<dbReference type="Gene3D" id="3.30.565.10">
    <property type="entry name" value="Histidine kinase-like ATPase, C-terminal domain"/>
    <property type="match status" value="1"/>
</dbReference>
<keyword evidence="6" id="KW-0812">Transmembrane</keyword>